<dbReference type="Proteomes" id="UP000026961">
    <property type="component" value="Chromosome 3"/>
</dbReference>
<dbReference type="AlphaFoldDB" id="A0A0D9Z1Q7"/>
<dbReference type="Gramene" id="OGLUM03G02620.2">
    <property type="protein sequence ID" value="OGLUM03G02620.2"/>
    <property type="gene ID" value="OGLUM03G02620"/>
</dbReference>
<evidence type="ECO:0000313" key="2">
    <source>
        <dbReference type="Proteomes" id="UP000026961"/>
    </source>
</evidence>
<keyword evidence="2" id="KW-1185">Reference proteome</keyword>
<dbReference type="EnsemblPlants" id="OGLUM03G02620.2">
    <property type="protein sequence ID" value="OGLUM03G02620.2"/>
    <property type="gene ID" value="OGLUM03G02620"/>
</dbReference>
<proteinExistence type="predicted"/>
<reference evidence="1" key="1">
    <citation type="submission" date="2015-04" db="UniProtKB">
        <authorList>
            <consortium name="EnsemblPlants"/>
        </authorList>
    </citation>
    <scope>IDENTIFICATION</scope>
</reference>
<reference evidence="1" key="2">
    <citation type="submission" date="2018-05" db="EMBL/GenBank/DDBJ databases">
        <title>OgluRS3 (Oryza glumaepatula Reference Sequence Version 3).</title>
        <authorList>
            <person name="Zhang J."/>
            <person name="Kudrna D."/>
            <person name="Lee S."/>
            <person name="Talag J."/>
            <person name="Welchert J."/>
            <person name="Wing R.A."/>
        </authorList>
    </citation>
    <scope>NUCLEOTIDE SEQUENCE [LARGE SCALE GENOMIC DNA]</scope>
</reference>
<evidence type="ECO:0000313" key="1">
    <source>
        <dbReference type="EnsemblPlants" id="OGLUM03G02620.2"/>
    </source>
</evidence>
<dbReference type="HOGENOM" id="CLU_2856589_0_0_1"/>
<organism evidence="1">
    <name type="scientific">Oryza glumipatula</name>
    <dbReference type="NCBI Taxonomy" id="40148"/>
    <lineage>
        <taxon>Eukaryota</taxon>
        <taxon>Viridiplantae</taxon>
        <taxon>Streptophyta</taxon>
        <taxon>Embryophyta</taxon>
        <taxon>Tracheophyta</taxon>
        <taxon>Spermatophyta</taxon>
        <taxon>Magnoliopsida</taxon>
        <taxon>Liliopsida</taxon>
        <taxon>Poales</taxon>
        <taxon>Poaceae</taxon>
        <taxon>BOP clade</taxon>
        <taxon>Oryzoideae</taxon>
        <taxon>Oryzeae</taxon>
        <taxon>Oryzinae</taxon>
        <taxon>Oryza</taxon>
    </lineage>
</organism>
<name>A0A0D9Z1Q7_9ORYZ</name>
<protein>
    <submittedName>
        <fullName evidence="1">Uncharacterized protein</fullName>
    </submittedName>
</protein>
<accession>A0A0D9Z1Q7</accession>
<sequence length="70" mass="8221">MLHDQYHLDNSRRWGWERLLYKRLVVRRYNILTWTGSTADQEGPWPTSMAHIALGERVGLPSPQVGEWTS</sequence>